<name>A0ABX2LAC4_9EURY</name>
<proteinExistence type="predicted"/>
<feature type="region of interest" description="Disordered" evidence="1">
    <location>
        <begin position="23"/>
        <end position="93"/>
    </location>
</feature>
<evidence type="ECO:0000256" key="1">
    <source>
        <dbReference type="SAM" id="MobiDB-lite"/>
    </source>
</evidence>
<evidence type="ECO:0000313" key="3">
    <source>
        <dbReference type="Proteomes" id="UP001016761"/>
    </source>
</evidence>
<comment type="caution">
    <text evidence="2">The sequence shown here is derived from an EMBL/GenBank/DDBJ whole genome shotgun (WGS) entry which is preliminary data.</text>
</comment>
<dbReference type="RefSeq" id="WP_174679335.1">
    <property type="nucleotide sequence ID" value="NZ_JABUQZ010000001.1"/>
</dbReference>
<accession>A0ABX2LAC4</accession>
<dbReference type="EMBL" id="JABUQZ010000001">
    <property type="protein sequence ID" value="NUC71298.1"/>
    <property type="molecule type" value="Genomic_DNA"/>
</dbReference>
<feature type="compositionally biased region" description="Acidic residues" evidence="1">
    <location>
        <begin position="26"/>
        <end position="36"/>
    </location>
</feature>
<feature type="compositionally biased region" description="Acidic residues" evidence="1">
    <location>
        <begin position="49"/>
        <end position="59"/>
    </location>
</feature>
<dbReference type="Proteomes" id="UP001016761">
    <property type="component" value="Unassembled WGS sequence"/>
</dbReference>
<protein>
    <recommendedName>
        <fullName evidence="4">Collagen triple helix repeat protein</fullName>
    </recommendedName>
</protein>
<evidence type="ECO:0008006" key="4">
    <source>
        <dbReference type="Google" id="ProtNLM"/>
    </source>
</evidence>
<organism evidence="2 3">
    <name type="scientific">Haloterrigena gelatinilytica</name>
    <dbReference type="NCBI Taxonomy" id="2741724"/>
    <lineage>
        <taxon>Archaea</taxon>
        <taxon>Methanobacteriati</taxon>
        <taxon>Methanobacteriota</taxon>
        <taxon>Stenosarchaea group</taxon>
        <taxon>Halobacteria</taxon>
        <taxon>Halobacteriales</taxon>
        <taxon>Natrialbaceae</taxon>
        <taxon>Haloterrigena</taxon>
    </lineage>
</organism>
<evidence type="ECO:0000313" key="2">
    <source>
        <dbReference type="EMBL" id="NUC71298.1"/>
    </source>
</evidence>
<gene>
    <name evidence="2" type="ORF">HTZ84_03060</name>
</gene>
<reference evidence="2 3" key="1">
    <citation type="submission" date="2020-06" db="EMBL/GenBank/DDBJ databases">
        <title>Haloterrigena sp. nov., an extremely halophilic archaeon isolated from a saline sediment.</title>
        <authorList>
            <person name="Liu B.-B."/>
        </authorList>
    </citation>
    <scope>NUCLEOTIDE SEQUENCE [LARGE SCALE GENOMIC DNA]</scope>
    <source>
        <strain evidence="2 3">SYSU A558-1</strain>
    </source>
</reference>
<dbReference type="PROSITE" id="PS51257">
    <property type="entry name" value="PROKAR_LIPOPROTEIN"/>
    <property type="match status" value="1"/>
</dbReference>
<feature type="compositionally biased region" description="Basic and acidic residues" evidence="1">
    <location>
        <begin position="61"/>
        <end position="70"/>
    </location>
</feature>
<keyword evidence="3" id="KW-1185">Reference proteome</keyword>
<sequence>MERRKLLLGSGVGLATVLAGCSGEDLMSDDENESDENGNGNETPNGSDENGEDAEDGENGENGKDGKNGENGENAEDGDEKGGDKNGKRDVPGLDVDAFESLLEQQGITVETLRRSGPNLTLKVSVSDLNADDLSASADSAELRQRLSDIVSAAGDAVTDPQAFIAAIETITVSVLDETDGKKKKGKSGLTVEVRVSWLIEFVRNRRSERELLDRITETASEGA</sequence>
<feature type="compositionally biased region" description="Basic and acidic residues" evidence="1">
    <location>
        <begin position="80"/>
        <end position="92"/>
    </location>
</feature>